<dbReference type="EMBL" id="PGOL01002924">
    <property type="protein sequence ID" value="PKI44302.1"/>
    <property type="molecule type" value="Genomic_DNA"/>
</dbReference>
<dbReference type="Proteomes" id="UP000233551">
    <property type="component" value="Unassembled WGS sequence"/>
</dbReference>
<comment type="caution">
    <text evidence="1">The sequence shown here is derived from an EMBL/GenBank/DDBJ whole genome shotgun (WGS) entry which is preliminary data.</text>
</comment>
<protein>
    <submittedName>
        <fullName evidence="1">Uncharacterized protein</fullName>
    </submittedName>
</protein>
<evidence type="ECO:0000313" key="2">
    <source>
        <dbReference type="Proteomes" id="UP000233551"/>
    </source>
</evidence>
<accession>A0A2I0IJY9</accession>
<name>A0A2I0IJY9_PUNGR</name>
<organism evidence="1 2">
    <name type="scientific">Punica granatum</name>
    <name type="common">Pomegranate</name>
    <dbReference type="NCBI Taxonomy" id="22663"/>
    <lineage>
        <taxon>Eukaryota</taxon>
        <taxon>Viridiplantae</taxon>
        <taxon>Streptophyta</taxon>
        <taxon>Embryophyta</taxon>
        <taxon>Tracheophyta</taxon>
        <taxon>Spermatophyta</taxon>
        <taxon>Magnoliopsida</taxon>
        <taxon>eudicotyledons</taxon>
        <taxon>Gunneridae</taxon>
        <taxon>Pentapetalae</taxon>
        <taxon>rosids</taxon>
        <taxon>malvids</taxon>
        <taxon>Myrtales</taxon>
        <taxon>Lythraceae</taxon>
        <taxon>Punica</taxon>
    </lineage>
</organism>
<sequence>MVRGIPFQVPIAGTLDSASLPLIEEYRILNPVIKRIEIIYCTGLTDINLETLELRQFHLKQSYREPLPSISMKNPPPCSECEANLDISSYQQVEPGWFCNELREFLDKSRKSFKHLTLELEVGTRDFCFQICGPKIDSKYKWVASFACSLPQSMASTRLT</sequence>
<gene>
    <name evidence="1" type="ORF">CRG98_035376</name>
</gene>
<proteinExistence type="predicted"/>
<reference evidence="1 2" key="1">
    <citation type="submission" date="2017-11" db="EMBL/GenBank/DDBJ databases">
        <title>De-novo sequencing of pomegranate (Punica granatum L.) genome.</title>
        <authorList>
            <person name="Akparov Z."/>
            <person name="Amiraslanov A."/>
            <person name="Hajiyeva S."/>
            <person name="Abbasov M."/>
            <person name="Kaur K."/>
            <person name="Hamwieh A."/>
            <person name="Solovyev V."/>
            <person name="Salamov A."/>
            <person name="Braich B."/>
            <person name="Kosarev P."/>
            <person name="Mahmoud A."/>
            <person name="Hajiyev E."/>
            <person name="Babayeva S."/>
            <person name="Izzatullayeva V."/>
            <person name="Mammadov A."/>
            <person name="Mammadov A."/>
            <person name="Sharifova S."/>
            <person name="Ojaghi J."/>
            <person name="Eynullazada K."/>
            <person name="Bayramov B."/>
            <person name="Abdulazimova A."/>
            <person name="Shahmuradov I."/>
        </authorList>
    </citation>
    <scope>NUCLEOTIDE SEQUENCE [LARGE SCALE GENOMIC DNA]</scope>
    <source>
        <strain evidence="2">cv. AG2017</strain>
        <tissue evidence="1">Leaf</tissue>
    </source>
</reference>
<evidence type="ECO:0000313" key="1">
    <source>
        <dbReference type="EMBL" id="PKI44302.1"/>
    </source>
</evidence>
<dbReference type="AlphaFoldDB" id="A0A2I0IJY9"/>
<keyword evidence="2" id="KW-1185">Reference proteome</keyword>